<feature type="domain" description="Ig-like" evidence="10">
    <location>
        <begin position="112"/>
        <end position="192"/>
    </location>
</feature>
<reference evidence="11" key="2">
    <citation type="submission" date="2025-09" db="UniProtKB">
        <authorList>
            <consortium name="Ensembl"/>
        </authorList>
    </citation>
    <scope>IDENTIFICATION</scope>
</reference>
<dbReference type="GO" id="GO:0030884">
    <property type="term" value="F:exogenous lipid antigen binding"/>
    <property type="evidence" value="ECO:0007669"/>
    <property type="project" value="TreeGrafter"/>
</dbReference>
<dbReference type="GO" id="GO:0001916">
    <property type="term" value="P:positive regulation of T cell mediated cytotoxicity"/>
    <property type="evidence" value="ECO:0007669"/>
    <property type="project" value="TreeGrafter"/>
</dbReference>
<dbReference type="Pfam" id="PF16497">
    <property type="entry name" value="MHC_I_3"/>
    <property type="match status" value="1"/>
</dbReference>
<dbReference type="SUPFAM" id="SSF54452">
    <property type="entry name" value="MHC antigen-recognition domain"/>
    <property type="match status" value="1"/>
</dbReference>
<dbReference type="SUPFAM" id="SSF48726">
    <property type="entry name" value="Immunoglobulin"/>
    <property type="match status" value="1"/>
</dbReference>
<dbReference type="InterPro" id="IPR003597">
    <property type="entry name" value="Ig_C1-set"/>
</dbReference>
<feature type="transmembrane region" description="Helical" evidence="8">
    <location>
        <begin position="208"/>
        <end position="230"/>
    </location>
</feature>
<keyword evidence="8" id="KW-1133">Transmembrane helix</keyword>
<dbReference type="InterPro" id="IPR036179">
    <property type="entry name" value="Ig-like_dom_sf"/>
</dbReference>
<dbReference type="InterPro" id="IPR037055">
    <property type="entry name" value="MHC_I-like_Ag-recog_sf"/>
</dbReference>
<dbReference type="PANTHER" id="PTHR16675">
    <property type="entry name" value="MHC CLASS I-RELATED"/>
    <property type="match status" value="1"/>
</dbReference>
<evidence type="ECO:0000256" key="2">
    <source>
        <dbReference type="ARBA" id="ARBA00004608"/>
    </source>
</evidence>
<evidence type="ECO:0000256" key="8">
    <source>
        <dbReference type="SAM" id="Phobius"/>
    </source>
</evidence>
<sequence>MLFLQLVLLVVLLPDGDSEDDFQGPVSFRIILTTSFYNPSWTQNQGSAWLDDLQTHGWDNKTGAFIYLQPWSKGNFSNEELTEVEKLFYTYSIRSPSAYHNHISQWQLELRPEVWLSTGPSPGPGRLLLVCHISGFYPKPVWVMWMRGEQEQQGTQRGDVLPHVDGTWYLQVSLDVKAREAAGLSCLVRHSSLGGQDIILYWEKPHSMGLVFLVVIVPLVLLAGLTLWLWKCW</sequence>
<dbReference type="PROSITE" id="PS50835">
    <property type="entry name" value="IG_LIKE"/>
    <property type="match status" value="1"/>
</dbReference>
<dbReference type="Gene3D" id="2.60.40.10">
    <property type="entry name" value="Immunoglobulins"/>
    <property type="match status" value="1"/>
</dbReference>
<dbReference type="Pfam" id="PF07654">
    <property type="entry name" value="C1-set"/>
    <property type="match status" value="1"/>
</dbReference>
<dbReference type="GO" id="GO:0005615">
    <property type="term" value="C:extracellular space"/>
    <property type="evidence" value="ECO:0007669"/>
    <property type="project" value="TreeGrafter"/>
</dbReference>
<proteinExistence type="predicted"/>
<evidence type="ECO:0000256" key="1">
    <source>
        <dbReference type="ARBA" id="ARBA00004251"/>
    </source>
</evidence>
<protein>
    <recommendedName>
        <fullName evidence="10">Ig-like domain-containing protein</fullName>
    </recommendedName>
</protein>
<evidence type="ECO:0000256" key="4">
    <source>
        <dbReference type="ARBA" id="ARBA00022859"/>
    </source>
</evidence>
<evidence type="ECO:0000256" key="7">
    <source>
        <dbReference type="ARBA" id="ARBA00023319"/>
    </source>
</evidence>
<dbReference type="InterPro" id="IPR007110">
    <property type="entry name" value="Ig-like_dom"/>
</dbReference>
<dbReference type="GO" id="GO:0048007">
    <property type="term" value="P:antigen processing and presentation, exogenous lipid antigen via MHC class Ib"/>
    <property type="evidence" value="ECO:0007669"/>
    <property type="project" value="TreeGrafter"/>
</dbReference>
<reference evidence="11" key="1">
    <citation type="submission" date="2025-08" db="UniProtKB">
        <authorList>
            <consortium name="Ensembl"/>
        </authorList>
    </citation>
    <scope>IDENTIFICATION</scope>
</reference>
<keyword evidence="3" id="KW-0967">Endosome</keyword>
<feature type="signal peptide" evidence="9">
    <location>
        <begin position="1"/>
        <end position="18"/>
    </location>
</feature>
<dbReference type="InterPro" id="IPR011162">
    <property type="entry name" value="MHC_I/II-like_Ag-recog"/>
</dbReference>
<evidence type="ECO:0000313" key="11">
    <source>
        <dbReference type="Ensembl" id="ENSNVIP00000028175.1"/>
    </source>
</evidence>
<evidence type="ECO:0000256" key="3">
    <source>
        <dbReference type="ARBA" id="ARBA00022753"/>
    </source>
</evidence>
<keyword evidence="9" id="KW-0732">Signal</keyword>
<evidence type="ECO:0000256" key="6">
    <source>
        <dbReference type="ARBA" id="ARBA00023180"/>
    </source>
</evidence>
<dbReference type="GO" id="GO:0010008">
    <property type="term" value="C:endosome membrane"/>
    <property type="evidence" value="ECO:0007669"/>
    <property type="project" value="UniProtKB-SubCell"/>
</dbReference>
<name>A0A8C7EW83_NEOVI</name>
<comment type="subcellular location">
    <subcellularLocation>
        <location evidence="1">Cell membrane</location>
        <topology evidence="1">Single-pass type I membrane protein</topology>
    </subcellularLocation>
    <subcellularLocation>
        <location evidence="2">Endosome membrane</location>
    </subcellularLocation>
</comment>
<dbReference type="GeneTree" id="ENSGT01120000271825"/>
<dbReference type="PANTHER" id="PTHR16675:SF160">
    <property type="entry name" value="T-CELL SURFACE GLYCOPROTEIN CD1A"/>
    <property type="match status" value="1"/>
</dbReference>
<dbReference type="FunFam" id="2.60.40.10:FF:000254">
    <property type="entry name" value="Antigen-presenting glycoprotein CD1d1"/>
    <property type="match status" value="1"/>
</dbReference>
<dbReference type="SMART" id="SM00407">
    <property type="entry name" value="IGc1"/>
    <property type="match status" value="1"/>
</dbReference>
<dbReference type="InterPro" id="IPR011161">
    <property type="entry name" value="MHC_I-like_Ag-recog"/>
</dbReference>
<dbReference type="Gene3D" id="3.30.500.10">
    <property type="entry name" value="MHC class I-like antigen recognition-like"/>
    <property type="match status" value="1"/>
</dbReference>
<keyword evidence="7" id="KW-0393">Immunoglobulin domain</keyword>
<evidence type="ECO:0000256" key="5">
    <source>
        <dbReference type="ARBA" id="ARBA00023136"/>
    </source>
</evidence>
<dbReference type="Ensembl" id="ENSNVIT00000032675.1">
    <property type="protein sequence ID" value="ENSNVIP00000028175.1"/>
    <property type="gene ID" value="ENSNVIG00000021755.1"/>
</dbReference>
<keyword evidence="8" id="KW-0812">Transmembrane</keyword>
<evidence type="ECO:0000313" key="12">
    <source>
        <dbReference type="Proteomes" id="UP000694425"/>
    </source>
</evidence>
<keyword evidence="4" id="KW-0391">Immunity</keyword>
<dbReference type="GO" id="GO:0071723">
    <property type="term" value="F:lipopeptide binding"/>
    <property type="evidence" value="ECO:0007669"/>
    <property type="project" value="TreeGrafter"/>
</dbReference>
<dbReference type="AlphaFoldDB" id="A0A8C7EW83"/>
<dbReference type="InterPro" id="IPR013783">
    <property type="entry name" value="Ig-like_fold"/>
</dbReference>
<dbReference type="GO" id="GO:0048006">
    <property type="term" value="P:antigen processing and presentation, endogenous lipid antigen via MHC class Ib"/>
    <property type="evidence" value="ECO:0007669"/>
    <property type="project" value="TreeGrafter"/>
</dbReference>
<dbReference type="InterPro" id="IPR050208">
    <property type="entry name" value="MHC_class-I_related"/>
</dbReference>
<dbReference type="CDD" id="cd21029">
    <property type="entry name" value="IgC1_CD1"/>
    <property type="match status" value="1"/>
</dbReference>
<evidence type="ECO:0000259" key="10">
    <source>
        <dbReference type="PROSITE" id="PS50835"/>
    </source>
</evidence>
<evidence type="ECO:0000256" key="9">
    <source>
        <dbReference type="SAM" id="SignalP"/>
    </source>
</evidence>
<keyword evidence="6" id="KW-0325">Glycoprotein</keyword>
<feature type="chain" id="PRO_5034902412" description="Ig-like domain-containing protein" evidence="9">
    <location>
        <begin position="19"/>
        <end position="233"/>
    </location>
</feature>
<dbReference type="Proteomes" id="UP000694425">
    <property type="component" value="Unplaced"/>
</dbReference>
<organism evidence="11 12">
    <name type="scientific">Neovison vison</name>
    <name type="common">American mink</name>
    <name type="synonym">Mustela vison</name>
    <dbReference type="NCBI Taxonomy" id="452646"/>
    <lineage>
        <taxon>Eukaryota</taxon>
        <taxon>Metazoa</taxon>
        <taxon>Chordata</taxon>
        <taxon>Craniata</taxon>
        <taxon>Vertebrata</taxon>
        <taxon>Euteleostomi</taxon>
        <taxon>Mammalia</taxon>
        <taxon>Eutheria</taxon>
        <taxon>Laurasiatheria</taxon>
        <taxon>Carnivora</taxon>
        <taxon>Caniformia</taxon>
        <taxon>Musteloidea</taxon>
        <taxon>Mustelidae</taxon>
        <taxon>Mustelinae</taxon>
        <taxon>Neogale</taxon>
    </lineage>
</organism>
<accession>A0A8C7EW83</accession>
<keyword evidence="5 8" id="KW-0472">Membrane</keyword>
<dbReference type="GO" id="GO:0006955">
    <property type="term" value="P:immune response"/>
    <property type="evidence" value="ECO:0007669"/>
    <property type="project" value="TreeGrafter"/>
</dbReference>
<dbReference type="GO" id="GO:0030883">
    <property type="term" value="F:endogenous lipid antigen binding"/>
    <property type="evidence" value="ECO:0007669"/>
    <property type="project" value="TreeGrafter"/>
</dbReference>
<dbReference type="GO" id="GO:0009897">
    <property type="term" value="C:external side of plasma membrane"/>
    <property type="evidence" value="ECO:0007669"/>
    <property type="project" value="TreeGrafter"/>
</dbReference>
<keyword evidence="12" id="KW-1185">Reference proteome</keyword>